<dbReference type="Proteomes" id="UP001565200">
    <property type="component" value="Unassembled WGS sequence"/>
</dbReference>
<sequence length="221" mass="25587">MKLLRRHIPLTVIMLVSLLSCSDDKNYNDSAMYSDIVTIASTAEEQGTVFKFRRYDDSPEITLTDPRLTLKKDSEGLRVLLRYYSESGQPYTSGTIKTRAVSAINNDTTIIRPVERYNWDATPIYLHSVWRTGEYINMHLRVEYSETPRYFNLLVDSLTLEDPVPQLYLVHDKGSAPDNYLMEIYASFNIDNVWSQPTCEGIDIHINDSNLPKNLYKFKKQ</sequence>
<name>A0ABV4CXF5_9BACT</name>
<dbReference type="PROSITE" id="PS51257">
    <property type="entry name" value="PROKAR_LIPOPROTEIN"/>
    <property type="match status" value="1"/>
</dbReference>
<proteinExistence type="predicted"/>
<comment type="caution">
    <text evidence="2">The sequence shown here is derived from an EMBL/GenBank/DDBJ whole genome shotgun (WGS) entry which is preliminary data.</text>
</comment>
<dbReference type="Pfam" id="PF17415">
    <property type="entry name" value="NigD_C"/>
    <property type="match status" value="1"/>
</dbReference>
<evidence type="ECO:0000313" key="2">
    <source>
        <dbReference type="EMBL" id="MEY8246088.1"/>
    </source>
</evidence>
<dbReference type="Gene3D" id="2.60.40.2370">
    <property type="entry name" value="NigD-like, C-terminal beta sandwich domain"/>
    <property type="match status" value="1"/>
</dbReference>
<organism evidence="2 3">
    <name type="scientific">Heminiphilus faecis</name>
    <dbReference type="NCBI Taxonomy" id="2601703"/>
    <lineage>
        <taxon>Bacteria</taxon>
        <taxon>Pseudomonadati</taxon>
        <taxon>Bacteroidota</taxon>
        <taxon>Bacteroidia</taxon>
        <taxon>Bacteroidales</taxon>
        <taxon>Muribaculaceae</taxon>
        <taxon>Heminiphilus</taxon>
    </lineage>
</organism>
<dbReference type="RefSeq" id="WP_121698676.1">
    <property type="nucleotide sequence ID" value="NZ_JBCLPP010000032.1"/>
</dbReference>
<dbReference type="EMBL" id="JBCLPP010000032">
    <property type="protein sequence ID" value="MEY8246088.1"/>
    <property type="molecule type" value="Genomic_DNA"/>
</dbReference>
<feature type="domain" description="NigD-like C-terminal" evidence="1">
    <location>
        <begin position="123"/>
        <end position="212"/>
    </location>
</feature>
<protein>
    <submittedName>
        <fullName evidence="2">NigD-like C-terminal domain-containing protein</fullName>
    </submittedName>
</protein>
<dbReference type="InterPro" id="IPR038143">
    <property type="entry name" value="NigD-like_C_dom_sf"/>
</dbReference>
<keyword evidence="3" id="KW-1185">Reference proteome</keyword>
<reference evidence="2 3" key="1">
    <citation type="submission" date="2024-03" db="EMBL/GenBank/DDBJ databases">
        <title>Mouse gut bacterial collection (mGBC) of GemPharmatech.</title>
        <authorList>
            <person name="He Y."/>
            <person name="Dong L."/>
            <person name="Wu D."/>
            <person name="Gao X."/>
            <person name="Lin Z."/>
        </authorList>
    </citation>
    <scope>NUCLEOTIDE SEQUENCE [LARGE SCALE GENOMIC DNA]</scope>
    <source>
        <strain evidence="2 3">54-13</strain>
    </source>
</reference>
<evidence type="ECO:0000259" key="1">
    <source>
        <dbReference type="Pfam" id="PF17415"/>
    </source>
</evidence>
<dbReference type="InterPro" id="IPR035376">
    <property type="entry name" value="NigD_C"/>
</dbReference>
<evidence type="ECO:0000313" key="3">
    <source>
        <dbReference type="Proteomes" id="UP001565200"/>
    </source>
</evidence>
<gene>
    <name evidence="2" type="ORF">AAK873_10740</name>
</gene>
<accession>A0ABV4CXF5</accession>